<protein>
    <recommendedName>
        <fullName evidence="8">Protein downstream neighbor of Son</fullName>
    </recommendedName>
</protein>
<evidence type="ECO:0000256" key="3">
    <source>
        <dbReference type="ARBA" id="ARBA00023242"/>
    </source>
</evidence>
<evidence type="ECO:0000256" key="1">
    <source>
        <dbReference type="ARBA" id="ARBA00004123"/>
    </source>
</evidence>
<feature type="region of interest" description="Disordered" evidence="5">
    <location>
        <begin position="83"/>
        <end position="103"/>
    </location>
</feature>
<dbReference type="GO" id="GO:0005634">
    <property type="term" value="C:nucleus"/>
    <property type="evidence" value="ECO:0007669"/>
    <property type="project" value="UniProtKB-SubCell"/>
</dbReference>
<name>A0A8X8YWV8_SALSN</name>
<keyword evidence="3" id="KW-0539">Nucleus</keyword>
<evidence type="ECO:0000256" key="4">
    <source>
        <dbReference type="ARBA" id="ARBA00025806"/>
    </source>
</evidence>
<dbReference type="AlphaFoldDB" id="A0A8X8YWV8"/>
<comment type="subcellular location">
    <subcellularLocation>
        <location evidence="1">Nucleus</location>
    </subcellularLocation>
</comment>
<dbReference type="InterPro" id="IPR024861">
    <property type="entry name" value="Donson"/>
</dbReference>
<feature type="region of interest" description="Disordered" evidence="5">
    <location>
        <begin position="1"/>
        <end position="33"/>
    </location>
</feature>
<evidence type="ECO:0008006" key="8">
    <source>
        <dbReference type="Google" id="ProtNLM"/>
    </source>
</evidence>
<evidence type="ECO:0000313" key="6">
    <source>
        <dbReference type="EMBL" id="KAG6437178.1"/>
    </source>
</evidence>
<comment type="similarity">
    <text evidence="4">Belongs to the DONSON family.</text>
</comment>
<evidence type="ECO:0000256" key="5">
    <source>
        <dbReference type="SAM" id="MobiDB-lite"/>
    </source>
</evidence>
<dbReference type="PRINTS" id="PR02064">
    <property type="entry name" value="DONSON"/>
</dbReference>
<keyword evidence="7" id="KW-1185">Reference proteome</keyword>
<sequence>MSNVATASQLPMPNNLHYGGVSSGGVSNTKLKRKTPSELRVTLPLVYTGMLPKSSVLPFYVLIPMFVPGELLKKKNLLDCSDEPPSKTGAMRNADGAVSGNKSDSLKAARFRRMDEHFPVTKTSRVFCRKEILKEYIHSKCVSNIKSSSLTLDSNDKHGLQKSCLEGTVASEGDNDTSRQINNNSCENSTANAFKSVRELSLRGGMIHNSSSVDMGKALKGLVSCKPHGSSAPLAQPMHRSGNIAQQRLSEIHIPGQKSPLDLTLKTSMRVLSASSVNWFYRLSTCATLNDMGLFSHEDFQGQSMTSAHPICTSQIARHAVFHSWVHPQSSLPHVVISALTSAVGGQLDFLSKRQQAWEDSFRSLYYMLRKKLCKIFYVCTVHFVAMFTISDGPNKTKHSCYAYVSQSTRNLRSLLKEHDASFSMPLCHSKVEEVTAEDLVALSEIERNNLGKTRAVESLTGVDNTPQSLLMFAGKNVHGLYDFLLNYRSLYSPLIGSDVPVLYSPVPFENAALSAPEIRCKQVRRVEHMSSQLKDSNMYSEPIRSSSSGICYSIELRDAYIPPWVVSGVCDAMCSNGGNFQASFVTESTSIGLNVGLDSTNQPPQQVEAEIPMEEQDLSFGIPNTTLSLLRHSAFLKGLKYGDTSYTAFLSPID</sequence>
<organism evidence="6">
    <name type="scientific">Salvia splendens</name>
    <name type="common">Scarlet sage</name>
    <dbReference type="NCBI Taxonomy" id="180675"/>
    <lineage>
        <taxon>Eukaryota</taxon>
        <taxon>Viridiplantae</taxon>
        <taxon>Streptophyta</taxon>
        <taxon>Embryophyta</taxon>
        <taxon>Tracheophyta</taxon>
        <taxon>Spermatophyta</taxon>
        <taxon>Magnoliopsida</taxon>
        <taxon>eudicotyledons</taxon>
        <taxon>Gunneridae</taxon>
        <taxon>Pentapetalae</taxon>
        <taxon>asterids</taxon>
        <taxon>lamiids</taxon>
        <taxon>Lamiales</taxon>
        <taxon>Lamiaceae</taxon>
        <taxon>Nepetoideae</taxon>
        <taxon>Mentheae</taxon>
        <taxon>Salviinae</taxon>
        <taxon>Salvia</taxon>
        <taxon>Salvia subgen. Calosphace</taxon>
        <taxon>core Calosphace</taxon>
    </lineage>
</organism>
<evidence type="ECO:0000313" key="7">
    <source>
        <dbReference type="Proteomes" id="UP000298416"/>
    </source>
</evidence>
<dbReference type="PANTHER" id="PTHR12972:SF0">
    <property type="entry name" value="PROTEIN DOWNSTREAM NEIGHBOR OF SON"/>
    <property type="match status" value="1"/>
</dbReference>
<dbReference type="PANTHER" id="PTHR12972">
    <property type="entry name" value="DOWNSTREAM NEIGHBOR OF SON"/>
    <property type="match status" value="1"/>
</dbReference>
<proteinExistence type="inferred from homology"/>
<dbReference type="Proteomes" id="UP000298416">
    <property type="component" value="Unassembled WGS sequence"/>
</dbReference>
<keyword evidence="2" id="KW-0217">Developmental protein</keyword>
<gene>
    <name evidence="6" type="ORF">SASPL_102089</name>
</gene>
<feature type="compositionally biased region" description="Polar residues" evidence="5">
    <location>
        <begin position="1"/>
        <end position="12"/>
    </location>
</feature>
<dbReference type="EMBL" id="PNBA02000001">
    <property type="protein sequence ID" value="KAG6437178.1"/>
    <property type="molecule type" value="Genomic_DNA"/>
</dbReference>
<accession>A0A8X8YWV8</accession>
<dbReference type="GO" id="GO:0033260">
    <property type="term" value="P:nuclear DNA replication"/>
    <property type="evidence" value="ECO:0007669"/>
    <property type="project" value="TreeGrafter"/>
</dbReference>
<reference evidence="6" key="2">
    <citation type="submission" date="2020-08" db="EMBL/GenBank/DDBJ databases">
        <title>Plant Genome Project.</title>
        <authorList>
            <person name="Zhang R.-G."/>
        </authorList>
    </citation>
    <scope>NUCLEOTIDE SEQUENCE</scope>
    <source>
        <strain evidence="6">Huo1</strain>
        <tissue evidence="6">Leaf</tissue>
    </source>
</reference>
<reference evidence="6" key="1">
    <citation type="submission" date="2018-01" db="EMBL/GenBank/DDBJ databases">
        <authorList>
            <person name="Mao J.F."/>
        </authorList>
    </citation>
    <scope>NUCLEOTIDE SEQUENCE</scope>
    <source>
        <strain evidence="6">Huo1</strain>
        <tissue evidence="6">Leaf</tissue>
    </source>
</reference>
<evidence type="ECO:0000256" key="2">
    <source>
        <dbReference type="ARBA" id="ARBA00022473"/>
    </source>
</evidence>
<comment type="caution">
    <text evidence="6">The sequence shown here is derived from an EMBL/GenBank/DDBJ whole genome shotgun (WGS) entry which is preliminary data.</text>
</comment>